<dbReference type="OrthoDB" id="192847at2"/>
<dbReference type="Gene3D" id="3.10.50.30">
    <property type="entry name" value="Transcription elongation factor, GreA/GreB, C-terminal domain"/>
    <property type="match status" value="1"/>
</dbReference>
<dbReference type="GO" id="GO:0016301">
    <property type="term" value="F:kinase activity"/>
    <property type="evidence" value="ECO:0007669"/>
    <property type="project" value="UniProtKB-KW"/>
</dbReference>
<gene>
    <name evidence="3" type="ORF">SAMN05421774_106102</name>
</gene>
<feature type="domain" description="Transcription elongation factor GreA/GreB C-terminal" evidence="1">
    <location>
        <begin position="54"/>
        <end position="129"/>
    </location>
</feature>
<name>A0A1N7PT32_9RHOB</name>
<dbReference type="GO" id="GO:0006354">
    <property type="term" value="P:DNA-templated transcription elongation"/>
    <property type="evidence" value="ECO:0007669"/>
    <property type="project" value="TreeGrafter"/>
</dbReference>
<protein>
    <submittedName>
        <fullName evidence="3">Regulator of nucleoside diphosphate kinase</fullName>
    </submittedName>
</protein>
<dbReference type="STRING" id="1086013.SAMN05421774_106102"/>
<dbReference type="SUPFAM" id="SSF54534">
    <property type="entry name" value="FKBP-like"/>
    <property type="match status" value="1"/>
</dbReference>
<proteinExistence type="predicted"/>
<dbReference type="AlphaFoldDB" id="A0A1N7PT32"/>
<dbReference type="GO" id="GO:0032784">
    <property type="term" value="P:regulation of DNA-templated transcription elongation"/>
    <property type="evidence" value="ECO:0007669"/>
    <property type="project" value="InterPro"/>
</dbReference>
<keyword evidence="4" id="KW-1185">Reference proteome</keyword>
<dbReference type="PANTHER" id="PTHR30437">
    <property type="entry name" value="TRANSCRIPTION ELONGATION FACTOR GREA"/>
    <property type="match status" value="1"/>
</dbReference>
<dbReference type="RefSeq" id="WP_076532571.1">
    <property type="nucleotide sequence ID" value="NZ_BMEH01000006.1"/>
</dbReference>
<dbReference type="InterPro" id="IPR036953">
    <property type="entry name" value="GreA/GreB_C_sf"/>
</dbReference>
<dbReference type="GO" id="GO:0070063">
    <property type="term" value="F:RNA polymerase binding"/>
    <property type="evidence" value="ECO:0007669"/>
    <property type="project" value="InterPro"/>
</dbReference>
<dbReference type="EMBL" id="FTOT01000006">
    <property type="protein sequence ID" value="SIT13599.1"/>
    <property type="molecule type" value="Genomic_DNA"/>
</dbReference>
<dbReference type="PANTHER" id="PTHR30437:SF5">
    <property type="entry name" value="REGULATOR OF NUCLEOSIDE DIPHOSPHATE KINASE"/>
    <property type="match status" value="1"/>
</dbReference>
<dbReference type="NCBIfam" id="NF004396">
    <property type="entry name" value="PRK05753.1"/>
    <property type="match status" value="1"/>
</dbReference>
<dbReference type="Pfam" id="PF01272">
    <property type="entry name" value="GreA_GreB"/>
    <property type="match status" value="1"/>
</dbReference>
<organism evidence="3 4">
    <name type="scientific">Gemmobacter megaterium</name>
    <dbReference type="NCBI Taxonomy" id="1086013"/>
    <lineage>
        <taxon>Bacteria</taxon>
        <taxon>Pseudomonadati</taxon>
        <taxon>Pseudomonadota</taxon>
        <taxon>Alphaproteobacteria</taxon>
        <taxon>Rhodobacterales</taxon>
        <taxon>Paracoccaceae</taxon>
        <taxon>Gemmobacter</taxon>
    </lineage>
</organism>
<dbReference type="GO" id="GO:0003677">
    <property type="term" value="F:DNA binding"/>
    <property type="evidence" value="ECO:0007669"/>
    <property type="project" value="InterPro"/>
</dbReference>
<sequence length="134" mass="14266">MSRKPAPPKIIISRDQMDTLERLAEGALSRNPDLADRLLGELSRAKVVGPGALPDDVAGIGDSIAFRDEATGKDQQVTLVLPEDADIAAGRVSVLTPIGVALIGLRAGSRFNWETRLGESRNLTVLEVQRNAGV</sequence>
<dbReference type="Pfam" id="PF14760">
    <property type="entry name" value="Rnk_N"/>
    <property type="match status" value="1"/>
</dbReference>
<evidence type="ECO:0000259" key="1">
    <source>
        <dbReference type="Pfam" id="PF01272"/>
    </source>
</evidence>
<keyword evidence="3" id="KW-0808">Transferase</keyword>
<dbReference type="Proteomes" id="UP000186141">
    <property type="component" value="Unassembled WGS sequence"/>
</dbReference>
<evidence type="ECO:0000259" key="2">
    <source>
        <dbReference type="Pfam" id="PF14760"/>
    </source>
</evidence>
<reference evidence="3 4" key="1">
    <citation type="submission" date="2017-01" db="EMBL/GenBank/DDBJ databases">
        <authorList>
            <person name="Mah S.A."/>
            <person name="Swanson W.J."/>
            <person name="Moy G.W."/>
            <person name="Vacquier V.D."/>
        </authorList>
    </citation>
    <scope>NUCLEOTIDE SEQUENCE [LARGE SCALE GENOMIC DNA]</scope>
    <source>
        <strain evidence="3 4">DSM 26375</strain>
    </source>
</reference>
<dbReference type="InterPro" id="IPR029462">
    <property type="entry name" value="Rnk_N"/>
</dbReference>
<evidence type="ECO:0000313" key="4">
    <source>
        <dbReference type="Proteomes" id="UP000186141"/>
    </source>
</evidence>
<accession>A0A1N7PT32</accession>
<dbReference type="InterPro" id="IPR023459">
    <property type="entry name" value="Tscrpt_elong_fac_GreA/B_fam"/>
</dbReference>
<evidence type="ECO:0000313" key="3">
    <source>
        <dbReference type="EMBL" id="SIT13599.1"/>
    </source>
</evidence>
<feature type="domain" description="Regulator of nucleoside diphosphate kinase N-terminal" evidence="2">
    <location>
        <begin position="8"/>
        <end position="48"/>
    </location>
</feature>
<dbReference type="InterPro" id="IPR001437">
    <property type="entry name" value="Tscrpt_elong_fac_GreA/B_C"/>
</dbReference>
<dbReference type="Gene3D" id="1.10.286.20">
    <property type="match status" value="1"/>
</dbReference>
<keyword evidence="3" id="KW-0418">Kinase</keyword>